<evidence type="ECO:0000256" key="5">
    <source>
        <dbReference type="HAMAP-Rule" id="MF_00378"/>
    </source>
</evidence>
<sequence length="426" mass="47952">MNSQILSVSQINTQIKSLVETTFLNVSVEGEISNLTKHSSGHIYFSIKDETSSIRCVMFKGNTINLRFELTSGQKVIIYGGLSVYVPRGEYQIICKNIEPSGEGALSLAYEQLKIKLQAKGYFDTDRKKKIPLFPKKIALITSSTGAALQDMLRVAQNRWNLTQIVAINTLVQGEGAKFDIVKNIQYIDSFFGTKDAFDVIVIGRGGGSREDLWAFNEEILADSIFAAKTPIVSAVGHEIDFLISDFVADLRAPTPSACMEMILPDKQEWLLRLDEIKASYDGMLENLLQIKEQKIISLAEDFKHVSVEAKLKRDTDSIYELKNYLNKAFENLLYIKSSSLSSLDINPSMEYFLLGKTREIEDLKMGLEAKNPKNFIQSGYAQVIKEGKIISLKNLQKNDEIELVDTDTQLKVRVLDKIKLGEEYE</sequence>
<evidence type="ECO:0000313" key="11">
    <source>
        <dbReference type="Proteomes" id="UP001177258"/>
    </source>
</evidence>
<evidence type="ECO:0000259" key="8">
    <source>
        <dbReference type="Pfam" id="PF13742"/>
    </source>
</evidence>
<dbReference type="PANTHER" id="PTHR30008">
    <property type="entry name" value="EXODEOXYRIBONUCLEASE 7 LARGE SUBUNIT"/>
    <property type="match status" value="1"/>
</dbReference>
<dbReference type="RefSeq" id="WP_305516743.1">
    <property type="nucleotide sequence ID" value="NZ_JAUPEV010000003.1"/>
</dbReference>
<reference evidence="10 12" key="1">
    <citation type="submission" date="2023-07" db="EMBL/GenBank/DDBJ databases">
        <title>Unpublished Manusciprt.</title>
        <authorList>
            <person name="Aydin F."/>
            <person name="Tarhane S."/>
            <person name="Saticioglu I.B."/>
            <person name="Karakaya E."/>
            <person name="Abay S."/>
            <person name="Guran O."/>
            <person name="Bozkurt E."/>
            <person name="Uzum N."/>
            <person name="Olgun K."/>
            <person name="Jablonski D."/>
        </authorList>
    </citation>
    <scope>NUCLEOTIDE SEQUENCE</scope>
    <source>
        <strain evidence="12">faydin-H75</strain>
        <strain evidence="10">Faydin-H76</strain>
    </source>
</reference>
<keyword evidence="1 5" id="KW-0963">Cytoplasm</keyword>
<keyword evidence="4 5" id="KW-0269">Exonuclease</keyword>
<protein>
    <recommendedName>
        <fullName evidence="5">Exodeoxyribonuclease 7 large subunit</fullName>
        <ecNumber evidence="5">3.1.11.6</ecNumber>
    </recommendedName>
    <alternativeName>
        <fullName evidence="5">Exodeoxyribonuclease VII large subunit</fullName>
        <shortName evidence="5">Exonuclease VII large subunit</shortName>
    </alternativeName>
</protein>
<dbReference type="NCBIfam" id="TIGR00237">
    <property type="entry name" value="xseA"/>
    <property type="match status" value="1"/>
</dbReference>
<dbReference type="Pfam" id="PF02601">
    <property type="entry name" value="Exonuc_VII_L"/>
    <property type="match status" value="1"/>
</dbReference>
<evidence type="ECO:0000256" key="3">
    <source>
        <dbReference type="ARBA" id="ARBA00022801"/>
    </source>
</evidence>
<reference evidence="9 11" key="3">
    <citation type="journal article" date="2024" name="Syst. Appl. Microbiol.">
        <title>Helicobacter cappadocius sp. nov., from lizards: The first psychrotrophic Helicobacter species.</title>
        <authorList>
            <person name="Aydin F."/>
            <person name="Tarhane S."/>
            <person name="Karakaya E."/>
            <person name="Abay S."/>
            <person name="Kayman T."/>
            <person name="Guran O."/>
            <person name="Bozkurt E."/>
            <person name="Uzum N."/>
            <person name="Avci A."/>
            <person name="Olgun K."/>
            <person name="Jablonski D."/>
            <person name="Guran C."/>
            <person name="Burcin Saticioglu I."/>
        </authorList>
    </citation>
    <scope>NUCLEOTIDE SEQUENCE [LARGE SCALE GENOMIC DNA]</scope>
    <source>
        <strain evidence="9">Faydin-H75</strain>
        <strain evidence="11">faydin-H76</strain>
    </source>
</reference>
<evidence type="ECO:0000256" key="4">
    <source>
        <dbReference type="ARBA" id="ARBA00022839"/>
    </source>
</evidence>
<evidence type="ECO:0000313" key="9">
    <source>
        <dbReference type="EMBL" id="MDO7252899.1"/>
    </source>
</evidence>
<dbReference type="GO" id="GO:0009318">
    <property type="term" value="C:exodeoxyribonuclease VII complex"/>
    <property type="evidence" value="ECO:0007669"/>
    <property type="project" value="UniProtKB-UniRule"/>
</dbReference>
<dbReference type="EMBL" id="JAUPEV010000003">
    <property type="protein sequence ID" value="MDO7252899.1"/>
    <property type="molecule type" value="Genomic_DNA"/>
</dbReference>
<keyword evidence="12" id="KW-1185">Reference proteome</keyword>
<dbReference type="GO" id="GO:0006308">
    <property type="term" value="P:DNA catabolic process"/>
    <property type="evidence" value="ECO:0007669"/>
    <property type="project" value="UniProtKB-UniRule"/>
</dbReference>
<evidence type="ECO:0000256" key="1">
    <source>
        <dbReference type="ARBA" id="ARBA00022490"/>
    </source>
</evidence>
<feature type="domain" description="OB-fold nucleic acid binding" evidence="8">
    <location>
        <begin position="6"/>
        <end position="99"/>
    </location>
</feature>
<dbReference type="GO" id="GO:0008855">
    <property type="term" value="F:exodeoxyribonuclease VII activity"/>
    <property type="evidence" value="ECO:0007669"/>
    <property type="project" value="UniProtKB-UniRule"/>
</dbReference>
<dbReference type="InterPro" id="IPR020579">
    <property type="entry name" value="Exonuc_VII_lsu_C"/>
</dbReference>
<name>A0AA90T512_9HELI</name>
<keyword evidence="3 5" id="KW-0378">Hydrolase</keyword>
<dbReference type="Pfam" id="PF13742">
    <property type="entry name" value="tRNA_anti_2"/>
    <property type="match status" value="1"/>
</dbReference>
<reference evidence="9" key="2">
    <citation type="submission" date="2023-07" db="EMBL/GenBank/DDBJ databases">
        <authorList>
            <person name="Aydin F."/>
            <person name="Tarhane S."/>
            <person name="Saticioglu I.B."/>
            <person name="Karakaya E."/>
            <person name="Abay S."/>
            <person name="Guran O."/>
            <person name="Bozkurt E."/>
            <person name="Uzum N."/>
            <person name="Olgun K."/>
            <person name="Jablonski D."/>
        </authorList>
    </citation>
    <scope>NUCLEOTIDE SEQUENCE</scope>
    <source>
        <strain evidence="9">Faydin-H75</strain>
    </source>
</reference>
<comment type="similarity">
    <text evidence="5 6">Belongs to the XseA family.</text>
</comment>
<dbReference type="PANTHER" id="PTHR30008:SF0">
    <property type="entry name" value="EXODEOXYRIBONUCLEASE 7 LARGE SUBUNIT"/>
    <property type="match status" value="1"/>
</dbReference>
<keyword evidence="2 5" id="KW-0540">Nuclease</keyword>
<evidence type="ECO:0000313" key="10">
    <source>
        <dbReference type="EMBL" id="MDP2538943.1"/>
    </source>
</evidence>
<comment type="subunit">
    <text evidence="5">Heterooligomer composed of large and small subunits.</text>
</comment>
<dbReference type="InterPro" id="IPR025824">
    <property type="entry name" value="OB-fold_nuc-bd_dom"/>
</dbReference>
<dbReference type="HAMAP" id="MF_00378">
    <property type="entry name" value="Exonuc_7_L"/>
    <property type="match status" value="1"/>
</dbReference>
<comment type="caution">
    <text evidence="10">The sequence shown here is derived from an EMBL/GenBank/DDBJ whole genome shotgun (WGS) entry which is preliminary data.</text>
</comment>
<accession>A0AA90T512</accession>
<organism evidence="10 11">
    <name type="scientific">Helicobacter cappadocius</name>
    <dbReference type="NCBI Taxonomy" id="3063998"/>
    <lineage>
        <taxon>Bacteria</taxon>
        <taxon>Pseudomonadati</taxon>
        <taxon>Campylobacterota</taxon>
        <taxon>Epsilonproteobacteria</taxon>
        <taxon>Campylobacterales</taxon>
        <taxon>Helicobacteraceae</taxon>
        <taxon>Helicobacter</taxon>
    </lineage>
</organism>
<dbReference type="EC" id="3.1.11.6" evidence="5"/>
<dbReference type="GO" id="GO:0005737">
    <property type="term" value="C:cytoplasm"/>
    <property type="evidence" value="ECO:0007669"/>
    <property type="project" value="UniProtKB-SubCell"/>
</dbReference>
<gene>
    <name evidence="5 10" type="primary">xseA</name>
    <name evidence="9" type="ORF">Q5I04_03095</name>
    <name evidence="10" type="ORF">Q5I06_04030</name>
</gene>
<dbReference type="EMBL" id="JAUYZK010000004">
    <property type="protein sequence ID" value="MDP2538943.1"/>
    <property type="molecule type" value="Genomic_DNA"/>
</dbReference>
<proteinExistence type="inferred from homology"/>
<dbReference type="GO" id="GO:0003676">
    <property type="term" value="F:nucleic acid binding"/>
    <property type="evidence" value="ECO:0007669"/>
    <property type="project" value="InterPro"/>
</dbReference>
<dbReference type="Proteomes" id="UP001177258">
    <property type="component" value="Unassembled WGS sequence"/>
</dbReference>
<dbReference type="InterPro" id="IPR003753">
    <property type="entry name" value="Exonuc_VII_L"/>
</dbReference>
<evidence type="ECO:0000259" key="7">
    <source>
        <dbReference type="Pfam" id="PF02601"/>
    </source>
</evidence>
<evidence type="ECO:0000256" key="2">
    <source>
        <dbReference type="ARBA" id="ARBA00022722"/>
    </source>
</evidence>
<comment type="catalytic activity">
    <reaction evidence="5 6">
        <text>Exonucleolytic cleavage in either 5'- to 3'- or 3'- to 5'-direction to yield nucleoside 5'-phosphates.</text>
        <dbReference type="EC" id="3.1.11.6"/>
    </reaction>
</comment>
<evidence type="ECO:0000313" key="12">
    <source>
        <dbReference type="Proteomes" id="UP001240777"/>
    </source>
</evidence>
<comment type="function">
    <text evidence="5">Bidirectionally degrades single-stranded DNA into large acid-insoluble oligonucleotides, which are then degraded further into small acid-soluble oligonucleotides.</text>
</comment>
<feature type="domain" description="Exonuclease VII large subunit C-terminal" evidence="7">
    <location>
        <begin position="122"/>
        <end position="413"/>
    </location>
</feature>
<evidence type="ECO:0000256" key="6">
    <source>
        <dbReference type="RuleBase" id="RU004355"/>
    </source>
</evidence>
<dbReference type="CDD" id="cd04489">
    <property type="entry name" value="ExoVII_LU_OBF"/>
    <property type="match status" value="1"/>
</dbReference>
<comment type="subcellular location">
    <subcellularLocation>
        <location evidence="5 6">Cytoplasm</location>
    </subcellularLocation>
</comment>
<dbReference type="AlphaFoldDB" id="A0AA90T512"/>
<dbReference type="Proteomes" id="UP001240777">
    <property type="component" value="Unassembled WGS sequence"/>
</dbReference>
<dbReference type="Gene3D" id="2.40.50.1010">
    <property type="match status" value="1"/>
</dbReference>